<dbReference type="PRINTS" id="PR00385">
    <property type="entry name" value="P450"/>
</dbReference>
<dbReference type="InterPro" id="IPR036396">
    <property type="entry name" value="Cyt_P450_sf"/>
</dbReference>
<sequence length="447" mass="49581">METTSTIKDAPGSMPLIGHALPLLRDALGFLRSLPSDQGVAWVRIGGLKGALVCDPELTHQLLAKDRYFDKGGIFYDRVREVTGNGVASCPYSEHRRQRRLLQPAFHHARLPHYTTAMSDQVVAAQFRWHDKRVLDVFPEMMRLTVRTAVASLFGGSLPSETLEELREDVADILAGFTLRTVLPAPLIRLPLPGNRRYFRARTRLERNATRIIQDRRATGTESGDLLSVLLGTSDETSGDRFSVQEVVDQVMTVILGATESTAATVSWTLHELALHPHIQQSVHAEIRRVASAATPAFEDIAKLDLLNRVISETLRLHPPGWIFTRITRSDTELGRYQIPAGTTLIYSPYLIHHLPTLHTEPEVFDPDRWLVPLPQHATLPFGAGARKCIAESVAIAQVTVAVASIVGQWQLTHQPGTVVRTKLHTAIYPSGLRLTMTNRAACPTEN</sequence>
<evidence type="ECO:0000256" key="7">
    <source>
        <dbReference type="PIRSR" id="PIRSR602403-1"/>
    </source>
</evidence>
<dbReference type="GO" id="GO:0004497">
    <property type="term" value="F:monooxygenase activity"/>
    <property type="evidence" value="ECO:0007669"/>
    <property type="project" value="UniProtKB-KW"/>
</dbReference>
<comment type="cofactor">
    <cofactor evidence="7">
        <name>heme</name>
        <dbReference type="ChEBI" id="CHEBI:30413"/>
    </cofactor>
</comment>
<reference evidence="9 10" key="1">
    <citation type="submission" date="2020-06" db="EMBL/GenBank/DDBJ databases">
        <title>Genome mining for natural products.</title>
        <authorList>
            <person name="Zhang B."/>
            <person name="Shi J."/>
            <person name="Ge H."/>
        </authorList>
    </citation>
    <scope>NUCLEOTIDE SEQUENCE [LARGE SCALE GENOMIC DNA]</scope>
    <source>
        <strain evidence="9 10">NA00687</strain>
    </source>
</reference>
<evidence type="ECO:0000256" key="3">
    <source>
        <dbReference type="ARBA" id="ARBA00022723"/>
    </source>
</evidence>
<dbReference type="InterPro" id="IPR001128">
    <property type="entry name" value="Cyt_P450"/>
</dbReference>
<keyword evidence="4 8" id="KW-0560">Oxidoreductase</keyword>
<accession>A0A7H8NGW2</accession>
<evidence type="ECO:0000313" key="9">
    <source>
        <dbReference type="EMBL" id="QKW53626.1"/>
    </source>
</evidence>
<dbReference type="GO" id="GO:0016705">
    <property type="term" value="F:oxidoreductase activity, acting on paired donors, with incorporation or reduction of molecular oxygen"/>
    <property type="evidence" value="ECO:0007669"/>
    <property type="project" value="InterPro"/>
</dbReference>
<dbReference type="SUPFAM" id="SSF48264">
    <property type="entry name" value="Cytochrome P450"/>
    <property type="match status" value="1"/>
</dbReference>
<keyword evidence="10" id="KW-1185">Reference proteome</keyword>
<dbReference type="PROSITE" id="PS00086">
    <property type="entry name" value="CYTOCHROME_P450"/>
    <property type="match status" value="1"/>
</dbReference>
<evidence type="ECO:0000256" key="1">
    <source>
        <dbReference type="ARBA" id="ARBA00010617"/>
    </source>
</evidence>
<dbReference type="CDD" id="cd11049">
    <property type="entry name" value="CYP170A1-like"/>
    <property type="match status" value="1"/>
</dbReference>
<evidence type="ECO:0000256" key="4">
    <source>
        <dbReference type="ARBA" id="ARBA00023002"/>
    </source>
</evidence>
<feature type="binding site" description="axial binding residue" evidence="7">
    <location>
        <position position="389"/>
    </location>
    <ligand>
        <name>heme</name>
        <dbReference type="ChEBI" id="CHEBI:30413"/>
    </ligand>
    <ligandPart>
        <name>Fe</name>
        <dbReference type="ChEBI" id="CHEBI:18248"/>
    </ligandPart>
</feature>
<dbReference type="EMBL" id="CP054929">
    <property type="protein sequence ID" value="QKW53626.1"/>
    <property type="molecule type" value="Genomic_DNA"/>
</dbReference>
<dbReference type="PANTHER" id="PTHR24291">
    <property type="entry name" value="CYTOCHROME P450 FAMILY 4"/>
    <property type="match status" value="1"/>
</dbReference>
<organism evidence="9 10">
    <name type="scientific">Streptomyces buecherae</name>
    <dbReference type="NCBI Taxonomy" id="2763006"/>
    <lineage>
        <taxon>Bacteria</taxon>
        <taxon>Bacillati</taxon>
        <taxon>Actinomycetota</taxon>
        <taxon>Actinomycetes</taxon>
        <taxon>Kitasatosporales</taxon>
        <taxon>Streptomycetaceae</taxon>
        <taxon>Streptomyces</taxon>
    </lineage>
</organism>
<dbReference type="InterPro" id="IPR050196">
    <property type="entry name" value="Cytochrome_P450_Monoox"/>
</dbReference>
<dbReference type="InterPro" id="IPR002403">
    <property type="entry name" value="Cyt_P450_E_grp-IV"/>
</dbReference>
<proteinExistence type="inferred from homology"/>
<evidence type="ECO:0000256" key="5">
    <source>
        <dbReference type="ARBA" id="ARBA00023004"/>
    </source>
</evidence>
<dbReference type="Pfam" id="PF00067">
    <property type="entry name" value="p450"/>
    <property type="match status" value="1"/>
</dbReference>
<dbReference type="Gene3D" id="1.10.630.10">
    <property type="entry name" value="Cytochrome P450"/>
    <property type="match status" value="1"/>
</dbReference>
<dbReference type="PRINTS" id="PR00465">
    <property type="entry name" value="EP450IV"/>
</dbReference>
<keyword evidence="6 8" id="KW-0503">Monooxygenase</keyword>
<gene>
    <name evidence="9" type="ORF">HUT08_33350</name>
</gene>
<keyword evidence="5 7" id="KW-0408">Iron</keyword>
<dbReference type="RefSeq" id="WP_176165331.1">
    <property type="nucleotide sequence ID" value="NZ_CP054929.1"/>
</dbReference>
<name>A0A7H8NGW2_9ACTN</name>
<evidence type="ECO:0000256" key="2">
    <source>
        <dbReference type="ARBA" id="ARBA00022617"/>
    </source>
</evidence>
<evidence type="ECO:0000256" key="8">
    <source>
        <dbReference type="RuleBase" id="RU000461"/>
    </source>
</evidence>
<dbReference type="AlphaFoldDB" id="A0A7H8NGW2"/>
<evidence type="ECO:0000313" key="10">
    <source>
        <dbReference type="Proteomes" id="UP000509303"/>
    </source>
</evidence>
<keyword evidence="2 7" id="KW-0349">Heme</keyword>
<dbReference type="GO" id="GO:0005506">
    <property type="term" value="F:iron ion binding"/>
    <property type="evidence" value="ECO:0007669"/>
    <property type="project" value="InterPro"/>
</dbReference>
<keyword evidence="3 7" id="KW-0479">Metal-binding</keyword>
<protein>
    <submittedName>
        <fullName evidence="9">Cytochrome P450</fullName>
    </submittedName>
</protein>
<comment type="similarity">
    <text evidence="1 8">Belongs to the cytochrome P450 family.</text>
</comment>
<dbReference type="Proteomes" id="UP000509303">
    <property type="component" value="Chromosome"/>
</dbReference>
<evidence type="ECO:0000256" key="6">
    <source>
        <dbReference type="ARBA" id="ARBA00023033"/>
    </source>
</evidence>
<dbReference type="PANTHER" id="PTHR24291:SF50">
    <property type="entry name" value="BIFUNCTIONAL ALBAFLAVENONE MONOOXYGENASE_TERPENE SYNTHASE"/>
    <property type="match status" value="1"/>
</dbReference>
<dbReference type="InterPro" id="IPR017972">
    <property type="entry name" value="Cyt_P450_CS"/>
</dbReference>
<dbReference type="GO" id="GO:0020037">
    <property type="term" value="F:heme binding"/>
    <property type="evidence" value="ECO:0007669"/>
    <property type="project" value="InterPro"/>
</dbReference>